<proteinExistence type="predicted"/>
<name>A0AA87MTQ3_9LEPT</name>
<comment type="caution">
    <text evidence="1">The sequence shown here is derived from an EMBL/GenBank/DDBJ whole genome shotgun (WGS) entry which is preliminary data.</text>
</comment>
<evidence type="ECO:0000313" key="1">
    <source>
        <dbReference type="EMBL" id="EKS01906.1"/>
    </source>
</evidence>
<dbReference type="AlphaFoldDB" id="A0AA87MTQ3"/>
<dbReference type="Proteomes" id="UP000001343">
    <property type="component" value="Unassembled WGS sequence"/>
</dbReference>
<accession>A0AA87MTQ3</accession>
<reference evidence="1 2" key="1">
    <citation type="journal article" date="2014" name="Int. J. Syst. Evol. Microbiol.">
        <title>Leptospira mayottensis sp. nov., a pathogenic species of the genus Leptospira isolated from humans.</title>
        <authorList>
            <person name="Bourhy P."/>
            <person name="Collet L."/>
            <person name="Brisse S."/>
            <person name="Picardeau M."/>
        </authorList>
    </citation>
    <scope>NUCLEOTIDE SEQUENCE [LARGE SCALE GENOMIC DNA]</scope>
    <source>
        <strain evidence="1 2">200901122</strain>
    </source>
</reference>
<protein>
    <submittedName>
        <fullName evidence="1">Uncharacterized protein</fullName>
    </submittedName>
</protein>
<gene>
    <name evidence="1" type="ORF">LEP1GSC125_3461</name>
</gene>
<sequence>MVQILQSWVDFVVENLSLELVVKLFHLKSFLKNLEIILIV</sequence>
<organism evidence="1 2">
    <name type="scientific">Leptospira mayottensis 200901122</name>
    <dbReference type="NCBI Taxonomy" id="1193010"/>
    <lineage>
        <taxon>Bacteria</taxon>
        <taxon>Pseudomonadati</taxon>
        <taxon>Spirochaetota</taxon>
        <taxon>Spirochaetia</taxon>
        <taxon>Leptospirales</taxon>
        <taxon>Leptospiraceae</taxon>
        <taxon>Leptospira</taxon>
    </lineage>
</organism>
<dbReference type="EMBL" id="AKWM02000005">
    <property type="protein sequence ID" value="EKS01906.1"/>
    <property type="molecule type" value="Genomic_DNA"/>
</dbReference>
<evidence type="ECO:0000313" key="2">
    <source>
        <dbReference type="Proteomes" id="UP000001343"/>
    </source>
</evidence>